<feature type="repeat" description="TPR" evidence="4">
    <location>
        <begin position="295"/>
        <end position="328"/>
    </location>
</feature>
<evidence type="ECO:0000313" key="9">
    <source>
        <dbReference type="Proteomes" id="UP000822476"/>
    </source>
</evidence>
<evidence type="ECO:0000256" key="2">
    <source>
        <dbReference type="ARBA" id="ARBA00022803"/>
    </source>
</evidence>
<comment type="catalytic activity">
    <reaction evidence="3">
        <text>[protein]-peptidylproline (omega=180) = [protein]-peptidylproline (omega=0)</text>
        <dbReference type="Rhea" id="RHEA:16237"/>
        <dbReference type="Rhea" id="RHEA-COMP:10747"/>
        <dbReference type="Rhea" id="RHEA-COMP:10748"/>
        <dbReference type="ChEBI" id="CHEBI:83833"/>
        <dbReference type="ChEBI" id="CHEBI:83834"/>
        <dbReference type="EC" id="5.2.1.8"/>
    </reaction>
</comment>
<dbReference type="PROSITE" id="PS50059">
    <property type="entry name" value="FKBP_PPIASE"/>
    <property type="match status" value="1"/>
</dbReference>
<accession>A0A8S9YBM2</accession>
<sequence>MGKGRRRHNRSENSYSEKATRTNSETVVDGDKPLVSNIDFSSEKSLTTEDPTDCNASVPPKYHSSDDDTDNTVDILGNGLLLKKVVDKGLGRETRPCHGDFVEVSFKGFLEDGTVVDDFSSLTLTLGDGDVIQALDLALPLAELKERFELHVDPRFAYGSRGRDPDIPADAKLRYEVQLLSASDPPCYSTMSNEERVRIADQKRERGNYYYRREEYAFAVNSYNKALKILTAPRDPDQRTRPAGAPVDVTVSDEVVENLEVKLENNLAATQLKIEAYDAAIKSCDAVLHKDPRNFKALFRKGKALLEQGDVEEAIPILKSVHDLVPSSPMVVSELQRARAIQDRERKRWSRAASRMLPPRFSRDHPQSSNSRFSRLSSLLLTRRVLLISALLFALLSIGLAWYSELWPISLTKNL</sequence>
<dbReference type="GO" id="GO:0005829">
    <property type="term" value="C:cytosol"/>
    <property type="evidence" value="ECO:0007669"/>
    <property type="project" value="TreeGrafter"/>
</dbReference>
<dbReference type="Gene3D" id="3.10.50.40">
    <property type="match status" value="1"/>
</dbReference>
<dbReference type="InterPro" id="IPR011990">
    <property type="entry name" value="TPR-like_helical_dom_sf"/>
</dbReference>
<feature type="compositionally biased region" description="Polar residues" evidence="5">
    <location>
        <begin position="38"/>
        <end position="49"/>
    </location>
</feature>
<keyword evidence="6" id="KW-1133">Transmembrane helix</keyword>
<keyword evidence="1" id="KW-0677">Repeat</keyword>
<dbReference type="InterPro" id="IPR019734">
    <property type="entry name" value="TPR_rpt"/>
</dbReference>
<dbReference type="GO" id="GO:0005740">
    <property type="term" value="C:mitochondrial envelope"/>
    <property type="evidence" value="ECO:0007669"/>
    <property type="project" value="TreeGrafter"/>
</dbReference>
<organism evidence="8 9">
    <name type="scientific">Paragonimus skrjabini miyazakii</name>
    <dbReference type="NCBI Taxonomy" id="59628"/>
    <lineage>
        <taxon>Eukaryota</taxon>
        <taxon>Metazoa</taxon>
        <taxon>Spiralia</taxon>
        <taxon>Lophotrochozoa</taxon>
        <taxon>Platyhelminthes</taxon>
        <taxon>Trematoda</taxon>
        <taxon>Digenea</taxon>
        <taxon>Plagiorchiida</taxon>
        <taxon>Troglotremata</taxon>
        <taxon>Troglotrematidae</taxon>
        <taxon>Paragonimus</taxon>
    </lineage>
</organism>
<name>A0A8S9YBM2_9TREM</name>
<dbReference type="PANTHER" id="PTHR46512:SF1">
    <property type="entry name" value="PEPTIDYLPROLYL ISOMERASE"/>
    <property type="match status" value="1"/>
</dbReference>
<dbReference type="PROSITE" id="PS50005">
    <property type="entry name" value="TPR"/>
    <property type="match status" value="1"/>
</dbReference>
<dbReference type="Proteomes" id="UP000822476">
    <property type="component" value="Unassembled WGS sequence"/>
</dbReference>
<dbReference type="InterPro" id="IPR046357">
    <property type="entry name" value="PPIase_dom_sf"/>
</dbReference>
<keyword evidence="2 4" id="KW-0802">TPR repeat</keyword>
<feature type="transmembrane region" description="Helical" evidence="6">
    <location>
        <begin position="385"/>
        <end position="403"/>
    </location>
</feature>
<dbReference type="EC" id="5.2.1.8" evidence="3"/>
<reference evidence="8" key="1">
    <citation type="submission" date="2019-07" db="EMBL/GenBank/DDBJ databases">
        <title>Annotation for the trematode Paragonimus miyazaki's.</title>
        <authorList>
            <person name="Choi Y.-J."/>
        </authorList>
    </citation>
    <scope>NUCLEOTIDE SEQUENCE</scope>
    <source>
        <strain evidence="8">Japan</strain>
    </source>
</reference>
<feature type="region of interest" description="Disordered" evidence="5">
    <location>
        <begin position="1"/>
        <end position="70"/>
    </location>
</feature>
<keyword evidence="9" id="KW-1185">Reference proteome</keyword>
<dbReference type="PANTHER" id="PTHR46512">
    <property type="entry name" value="PEPTIDYLPROLYL ISOMERASE"/>
    <property type="match status" value="1"/>
</dbReference>
<proteinExistence type="predicted"/>
<dbReference type="GO" id="GO:0044183">
    <property type="term" value="F:protein folding chaperone"/>
    <property type="evidence" value="ECO:0007669"/>
    <property type="project" value="TreeGrafter"/>
</dbReference>
<dbReference type="InterPro" id="IPR050754">
    <property type="entry name" value="FKBP4/5/8-like"/>
</dbReference>
<comment type="caution">
    <text evidence="8">The sequence shown here is derived from an EMBL/GenBank/DDBJ whole genome shotgun (WGS) entry which is preliminary data.</text>
</comment>
<protein>
    <recommendedName>
        <fullName evidence="3">peptidylprolyl isomerase</fullName>
        <ecNumber evidence="3">5.2.1.8</ecNumber>
    </recommendedName>
</protein>
<feature type="compositionally biased region" description="Polar residues" evidence="5">
    <location>
        <begin position="12"/>
        <end position="26"/>
    </location>
</feature>
<dbReference type="Pfam" id="PF00254">
    <property type="entry name" value="FKBP_C"/>
    <property type="match status" value="1"/>
</dbReference>
<feature type="domain" description="PPIase FKBP-type" evidence="7">
    <location>
        <begin position="99"/>
        <end position="183"/>
    </location>
</feature>
<evidence type="ECO:0000256" key="3">
    <source>
        <dbReference type="PROSITE-ProRule" id="PRU00277"/>
    </source>
</evidence>
<evidence type="ECO:0000256" key="4">
    <source>
        <dbReference type="PROSITE-ProRule" id="PRU00339"/>
    </source>
</evidence>
<evidence type="ECO:0000259" key="7">
    <source>
        <dbReference type="PROSITE" id="PS50059"/>
    </source>
</evidence>
<dbReference type="EMBL" id="JTDE01020909">
    <property type="protein sequence ID" value="KAF7233646.1"/>
    <property type="molecule type" value="Genomic_DNA"/>
</dbReference>
<dbReference type="InterPro" id="IPR001179">
    <property type="entry name" value="PPIase_FKBP_dom"/>
</dbReference>
<dbReference type="OrthoDB" id="532682at2759"/>
<dbReference type="GO" id="GO:0043066">
    <property type="term" value="P:negative regulation of apoptotic process"/>
    <property type="evidence" value="ECO:0007669"/>
    <property type="project" value="TreeGrafter"/>
</dbReference>
<dbReference type="SUPFAM" id="SSF48452">
    <property type="entry name" value="TPR-like"/>
    <property type="match status" value="1"/>
</dbReference>
<dbReference type="Pfam" id="PF13432">
    <property type="entry name" value="TPR_16"/>
    <property type="match status" value="1"/>
</dbReference>
<dbReference type="SMART" id="SM00028">
    <property type="entry name" value="TPR"/>
    <property type="match status" value="3"/>
</dbReference>
<dbReference type="AlphaFoldDB" id="A0A8S9YBM2"/>
<dbReference type="GO" id="GO:0003755">
    <property type="term" value="F:peptidyl-prolyl cis-trans isomerase activity"/>
    <property type="evidence" value="ECO:0007669"/>
    <property type="project" value="UniProtKB-KW"/>
</dbReference>
<dbReference type="SUPFAM" id="SSF54534">
    <property type="entry name" value="FKBP-like"/>
    <property type="match status" value="1"/>
</dbReference>
<evidence type="ECO:0000256" key="1">
    <source>
        <dbReference type="ARBA" id="ARBA00022737"/>
    </source>
</evidence>
<keyword evidence="6" id="KW-0472">Membrane</keyword>
<dbReference type="GO" id="GO:0012505">
    <property type="term" value="C:endomembrane system"/>
    <property type="evidence" value="ECO:0007669"/>
    <property type="project" value="TreeGrafter"/>
</dbReference>
<dbReference type="GO" id="GO:0016020">
    <property type="term" value="C:membrane"/>
    <property type="evidence" value="ECO:0007669"/>
    <property type="project" value="TreeGrafter"/>
</dbReference>
<gene>
    <name evidence="8" type="ORF">EG68_06270</name>
</gene>
<evidence type="ECO:0000256" key="5">
    <source>
        <dbReference type="SAM" id="MobiDB-lite"/>
    </source>
</evidence>
<evidence type="ECO:0000313" key="8">
    <source>
        <dbReference type="EMBL" id="KAF7233646.1"/>
    </source>
</evidence>
<keyword evidence="3" id="KW-0697">Rotamase</keyword>
<dbReference type="Gene3D" id="1.25.40.10">
    <property type="entry name" value="Tetratricopeptide repeat domain"/>
    <property type="match status" value="1"/>
</dbReference>
<keyword evidence="3" id="KW-0413">Isomerase</keyword>
<keyword evidence="6" id="KW-0812">Transmembrane</keyword>
<evidence type="ECO:0000256" key="6">
    <source>
        <dbReference type="SAM" id="Phobius"/>
    </source>
</evidence>